<comment type="caution">
    <text evidence="2">The sequence shown here is derived from an EMBL/GenBank/DDBJ whole genome shotgun (WGS) entry which is preliminary data.</text>
</comment>
<accession>A0AB38D2P3</accession>
<protein>
    <submittedName>
        <fullName evidence="2">Uncharacterized protein</fullName>
    </submittedName>
</protein>
<feature type="region of interest" description="Disordered" evidence="1">
    <location>
        <begin position="1"/>
        <end position="57"/>
    </location>
</feature>
<reference evidence="2 3" key="1">
    <citation type="submission" date="2016-11" db="EMBL/GenBank/DDBJ databases">
        <authorList>
            <consortium name="Pathogen Informatics"/>
        </authorList>
    </citation>
    <scope>NUCLEOTIDE SEQUENCE [LARGE SCALE GENOMIC DNA]</scope>
    <source>
        <strain evidence="2 3">104</strain>
    </source>
</reference>
<feature type="compositionally biased region" description="Polar residues" evidence="1">
    <location>
        <begin position="31"/>
        <end position="48"/>
    </location>
</feature>
<proteinExistence type="predicted"/>
<evidence type="ECO:0000256" key="1">
    <source>
        <dbReference type="SAM" id="MobiDB-lite"/>
    </source>
</evidence>
<dbReference type="AlphaFoldDB" id="A0AB38D2P3"/>
<sequence length="57" mass="6009">MSADDVTPASDPPPHSPPPGRPPPPPIVWETETSTRVEAPGPNSTTARDASHTERRG</sequence>
<name>A0AB38D2P3_9MYCO</name>
<evidence type="ECO:0000313" key="2">
    <source>
        <dbReference type="EMBL" id="SIB51817.1"/>
    </source>
</evidence>
<evidence type="ECO:0000313" key="3">
    <source>
        <dbReference type="Proteomes" id="UP000185210"/>
    </source>
</evidence>
<dbReference type="EMBL" id="FSHM01000006">
    <property type="protein sequence ID" value="SIB51817.1"/>
    <property type="molecule type" value="Genomic_DNA"/>
</dbReference>
<dbReference type="Proteomes" id="UP000185210">
    <property type="component" value="Unassembled WGS sequence"/>
</dbReference>
<organism evidence="2 3">
    <name type="scientific">Mycobacteroides abscessus subsp. abscessus</name>
    <dbReference type="NCBI Taxonomy" id="1185650"/>
    <lineage>
        <taxon>Bacteria</taxon>
        <taxon>Bacillati</taxon>
        <taxon>Actinomycetota</taxon>
        <taxon>Actinomycetes</taxon>
        <taxon>Mycobacteriales</taxon>
        <taxon>Mycobacteriaceae</taxon>
        <taxon>Mycobacteroides</taxon>
        <taxon>Mycobacteroides abscessus</taxon>
    </lineage>
</organism>
<feature type="compositionally biased region" description="Pro residues" evidence="1">
    <location>
        <begin position="10"/>
        <end position="27"/>
    </location>
</feature>
<gene>
    <name evidence="2" type="ORF">SAMEA2070301_03932</name>
</gene>
<dbReference type="RefSeq" id="WP_164887075.1">
    <property type="nucleotide sequence ID" value="NZ_CAACXP010000004.1"/>
</dbReference>